<name>A0A9P6E4D2_9AGAR</name>
<sequence>MRSVPSTAYLSIPEPHSTAPRHSHLLQCLLPPPYHTVPQYPSHHLRFMNAPRIKSGLWIVRYQTVLSPGFTHSRHEDAVDTLFFWAQYFYREAYRECRAIVTVAVSQFRD</sequence>
<keyword evidence="2" id="KW-1185">Reference proteome</keyword>
<protein>
    <submittedName>
        <fullName evidence="1">Uncharacterized protein</fullName>
    </submittedName>
</protein>
<gene>
    <name evidence="1" type="ORF">CPB83DRAFT_135920</name>
</gene>
<dbReference type="EMBL" id="MU157956">
    <property type="protein sequence ID" value="KAF9522189.1"/>
    <property type="molecule type" value="Genomic_DNA"/>
</dbReference>
<dbReference type="Proteomes" id="UP000807306">
    <property type="component" value="Unassembled WGS sequence"/>
</dbReference>
<comment type="caution">
    <text evidence="1">The sequence shown here is derived from an EMBL/GenBank/DDBJ whole genome shotgun (WGS) entry which is preliminary data.</text>
</comment>
<reference evidence="1" key="1">
    <citation type="submission" date="2020-11" db="EMBL/GenBank/DDBJ databases">
        <authorList>
            <consortium name="DOE Joint Genome Institute"/>
            <person name="Ahrendt S."/>
            <person name="Riley R."/>
            <person name="Andreopoulos W."/>
            <person name="Labutti K."/>
            <person name="Pangilinan J."/>
            <person name="Ruiz-Duenas F.J."/>
            <person name="Barrasa J.M."/>
            <person name="Sanchez-Garcia M."/>
            <person name="Camarero S."/>
            <person name="Miyauchi S."/>
            <person name="Serrano A."/>
            <person name="Linde D."/>
            <person name="Babiker R."/>
            <person name="Drula E."/>
            <person name="Ayuso-Fernandez I."/>
            <person name="Pacheco R."/>
            <person name="Padilla G."/>
            <person name="Ferreira P."/>
            <person name="Barriuso J."/>
            <person name="Kellner H."/>
            <person name="Castanera R."/>
            <person name="Alfaro M."/>
            <person name="Ramirez L."/>
            <person name="Pisabarro A.G."/>
            <person name="Kuo A."/>
            <person name="Tritt A."/>
            <person name="Lipzen A."/>
            <person name="He G."/>
            <person name="Yan M."/>
            <person name="Ng V."/>
            <person name="Cullen D."/>
            <person name="Martin F."/>
            <person name="Rosso M.-N."/>
            <person name="Henrissat B."/>
            <person name="Hibbett D."/>
            <person name="Martinez A.T."/>
            <person name="Grigoriev I.V."/>
        </authorList>
    </citation>
    <scope>NUCLEOTIDE SEQUENCE</scope>
    <source>
        <strain evidence="1">CBS 506.95</strain>
    </source>
</reference>
<evidence type="ECO:0000313" key="2">
    <source>
        <dbReference type="Proteomes" id="UP000807306"/>
    </source>
</evidence>
<dbReference type="AlphaFoldDB" id="A0A9P6E4D2"/>
<accession>A0A9P6E4D2</accession>
<proteinExistence type="predicted"/>
<organism evidence="1 2">
    <name type="scientific">Crepidotus variabilis</name>
    <dbReference type="NCBI Taxonomy" id="179855"/>
    <lineage>
        <taxon>Eukaryota</taxon>
        <taxon>Fungi</taxon>
        <taxon>Dikarya</taxon>
        <taxon>Basidiomycota</taxon>
        <taxon>Agaricomycotina</taxon>
        <taxon>Agaricomycetes</taxon>
        <taxon>Agaricomycetidae</taxon>
        <taxon>Agaricales</taxon>
        <taxon>Agaricineae</taxon>
        <taxon>Crepidotaceae</taxon>
        <taxon>Crepidotus</taxon>
    </lineage>
</organism>
<evidence type="ECO:0000313" key="1">
    <source>
        <dbReference type="EMBL" id="KAF9522189.1"/>
    </source>
</evidence>